<evidence type="ECO:0000256" key="5">
    <source>
        <dbReference type="ARBA" id="ARBA00023136"/>
    </source>
</evidence>
<dbReference type="Proteomes" id="UP000749559">
    <property type="component" value="Unassembled WGS sequence"/>
</dbReference>
<evidence type="ECO:0000256" key="3">
    <source>
        <dbReference type="ARBA" id="ARBA00022692"/>
    </source>
</evidence>
<dbReference type="Pfam" id="PF00001">
    <property type="entry name" value="7tm_1"/>
    <property type="match status" value="1"/>
</dbReference>
<evidence type="ECO:0000256" key="2">
    <source>
        <dbReference type="ARBA" id="ARBA00022475"/>
    </source>
</evidence>
<proteinExistence type="predicted"/>
<dbReference type="InterPro" id="IPR017452">
    <property type="entry name" value="GPCR_Rhodpsn_7TM"/>
</dbReference>
<keyword evidence="2" id="KW-1003">Cell membrane</keyword>
<name>A0A8J1UJX3_OWEFU</name>
<protein>
    <submittedName>
        <fullName evidence="6">Uncharacterized protein</fullName>
    </submittedName>
</protein>
<dbReference type="EMBL" id="CAIIXF020000007">
    <property type="protein sequence ID" value="CAH1788690.1"/>
    <property type="molecule type" value="Genomic_DNA"/>
</dbReference>
<dbReference type="SUPFAM" id="SSF81321">
    <property type="entry name" value="Family A G protein-coupled receptor-like"/>
    <property type="match status" value="1"/>
</dbReference>
<keyword evidence="7" id="KW-1185">Reference proteome</keyword>
<evidence type="ECO:0000256" key="4">
    <source>
        <dbReference type="ARBA" id="ARBA00022989"/>
    </source>
</evidence>
<evidence type="ECO:0000256" key="1">
    <source>
        <dbReference type="ARBA" id="ARBA00004651"/>
    </source>
</evidence>
<dbReference type="PANTHER" id="PTHR22750">
    <property type="entry name" value="G-PROTEIN COUPLED RECEPTOR"/>
    <property type="match status" value="1"/>
</dbReference>
<evidence type="ECO:0000313" key="7">
    <source>
        <dbReference type="Proteomes" id="UP000749559"/>
    </source>
</evidence>
<dbReference type="PROSITE" id="PS50262">
    <property type="entry name" value="G_PROTEIN_RECEP_F1_2"/>
    <property type="match status" value="1"/>
</dbReference>
<keyword evidence="4" id="KW-1133">Transmembrane helix</keyword>
<comment type="caution">
    <text evidence="6">The sequence shown here is derived from an EMBL/GenBank/DDBJ whole genome shotgun (WGS) entry which is preliminary data.</text>
</comment>
<organism evidence="6 7">
    <name type="scientific">Owenia fusiformis</name>
    <name type="common">Polychaete worm</name>
    <dbReference type="NCBI Taxonomy" id="6347"/>
    <lineage>
        <taxon>Eukaryota</taxon>
        <taxon>Metazoa</taxon>
        <taxon>Spiralia</taxon>
        <taxon>Lophotrochozoa</taxon>
        <taxon>Annelida</taxon>
        <taxon>Polychaeta</taxon>
        <taxon>Sedentaria</taxon>
        <taxon>Canalipalpata</taxon>
        <taxon>Sabellida</taxon>
        <taxon>Oweniida</taxon>
        <taxon>Oweniidae</taxon>
        <taxon>Owenia</taxon>
    </lineage>
</organism>
<dbReference type="OrthoDB" id="9894375at2759"/>
<dbReference type="GO" id="GO:0005886">
    <property type="term" value="C:plasma membrane"/>
    <property type="evidence" value="ECO:0007669"/>
    <property type="project" value="UniProtKB-SubCell"/>
</dbReference>
<dbReference type="CDD" id="cd00637">
    <property type="entry name" value="7tm_classA_rhodopsin-like"/>
    <property type="match status" value="1"/>
</dbReference>
<dbReference type="Gene3D" id="1.20.1070.10">
    <property type="entry name" value="Rhodopsin 7-helix transmembrane proteins"/>
    <property type="match status" value="1"/>
</dbReference>
<sequence length="393" mass="44242">MAAEGASVVGNIATTNGTITTETIGGMGKNATMDYDYFDIGWRAQYILSQPDHSIGLVLSIVSILANIGSLLAVGHLRGGLTAHRRFLISLIVSDIFVGLVVLVTIINFITNPLPLPKFQGDVGARNAAECARWFIKGLHRSSHIISLLNLLAMTLDHYIAIVRPLRYPSIVNSKRTLISIIALWTISFILGFSEVFAGIGVKLEHITYCEFITYFSGYDSIFIVFAIAVLCFITMAFVYAVIYKIVRHHVSIEMADNRKAVVTTLLIIGTFAICFLPETIFQIVMLIIKRHDPNFVRMHHKLFITLLKVNNYLYLLMLLNCLCDAIIYAARMRDVRNGYSRMIERWCPCCMRLRGARGEEYNSYTNGSSSRKTQHSQYTVTEEIDMQTTRML</sequence>
<dbReference type="InterPro" id="IPR000276">
    <property type="entry name" value="GPCR_Rhodpsn"/>
</dbReference>
<gene>
    <name evidence="6" type="ORF">OFUS_LOCUS14175</name>
</gene>
<dbReference type="AlphaFoldDB" id="A0A8J1UJX3"/>
<keyword evidence="3" id="KW-0812">Transmembrane</keyword>
<comment type="subcellular location">
    <subcellularLocation>
        <location evidence="1">Cell membrane</location>
        <topology evidence="1">Multi-pass membrane protein</topology>
    </subcellularLocation>
</comment>
<dbReference type="GO" id="GO:0004930">
    <property type="term" value="F:G protein-coupled receptor activity"/>
    <property type="evidence" value="ECO:0007669"/>
    <property type="project" value="InterPro"/>
</dbReference>
<dbReference type="PRINTS" id="PR00237">
    <property type="entry name" value="GPCRRHODOPSN"/>
</dbReference>
<keyword evidence="5" id="KW-0472">Membrane</keyword>
<accession>A0A8J1UJX3</accession>
<evidence type="ECO:0000313" key="6">
    <source>
        <dbReference type="EMBL" id="CAH1788690.1"/>
    </source>
</evidence>
<reference evidence="6" key="1">
    <citation type="submission" date="2022-03" db="EMBL/GenBank/DDBJ databases">
        <authorList>
            <person name="Martin C."/>
        </authorList>
    </citation>
    <scope>NUCLEOTIDE SEQUENCE</scope>
</reference>